<keyword evidence="2" id="KW-1185">Reference proteome</keyword>
<evidence type="ECO:0000313" key="2">
    <source>
        <dbReference type="Proteomes" id="UP001162992"/>
    </source>
</evidence>
<organism evidence="1 2">
    <name type="scientific">Diphasiastrum complanatum</name>
    <name type="common">Issler's clubmoss</name>
    <name type="synonym">Lycopodium complanatum</name>
    <dbReference type="NCBI Taxonomy" id="34168"/>
    <lineage>
        <taxon>Eukaryota</taxon>
        <taxon>Viridiplantae</taxon>
        <taxon>Streptophyta</taxon>
        <taxon>Embryophyta</taxon>
        <taxon>Tracheophyta</taxon>
        <taxon>Lycopodiopsida</taxon>
        <taxon>Lycopodiales</taxon>
        <taxon>Lycopodiaceae</taxon>
        <taxon>Lycopodioideae</taxon>
        <taxon>Diphasiastrum</taxon>
    </lineage>
</organism>
<evidence type="ECO:0000313" key="1">
    <source>
        <dbReference type="EMBL" id="KAJ7563074.1"/>
    </source>
</evidence>
<accession>A0ACC2E996</accession>
<reference evidence="2" key="1">
    <citation type="journal article" date="2024" name="Proc. Natl. Acad. Sci. U.S.A.">
        <title>Extraordinary preservation of gene collinearity over three hundred million years revealed in homosporous lycophytes.</title>
        <authorList>
            <person name="Li C."/>
            <person name="Wickell D."/>
            <person name="Kuo L.Y."/>
            <person name="Chen X."/>
            <person name="Nie B."/>
            <person name="Liao X."/>
            <person name="Peng D."/>
            <person name="Ji J."/>
            <person name="Jenkins J."/>
            <person name="Williams M."/>
            <person name="Shu S."/>
            <person name="Plott C."/>
            <person name="Barry K."/>
            <person name="Rajasekar S."/>
            <person name="Grimwood J."/>
            <person name="Han X."/>
            <person name="Sun S."/>
            <person name="Hou Z."/>
            <person name="He W."/>
            <person name="Dai G."/>
            <person name="Sun C."/>
            <person name="Schmutz J."/>
            <person name="Leebens-Mack J.H."/>
            <person name="Li F.W."/>
            <person name="Wang L."/>
        </authorList>
    </citation>
    <scope>NUCLEOTIDE SEQUENCE [LARGE SCALE GENOMIC DNA]</scope>
    <source>
        <strain evidence="2">cv. PW_Plant_1</strain>
    </source>
</reference>
<sequence length="411" mass="46946">MSTKEKPTLGGARIKTRKRNIAVPLDPSTFADAVVQIYLEHEGDLELIAKDIEASDLDFSRYGDTFFEVVFTGGRNQPGTTKPEEGDQQPYSVLNREATRQSILPYVLYLQKIIRRRPFLIKNLENVMKRLLQSLELYDGDDRRKLAIFTALTFSQKLSGLPPETIFSALLSDSLVAKGTVLGFVTDAFKEFLAENSLDDLISLLKRAKMEDRLLDFFPMQKRTPEAFADHFSKEGLGVLVDYNMKKVFDVKLKELRTTLTDQISANADLAEVIDMVKQRRKEASLPDVDVVRAIWDAIMDAVQWSGKNQQQNVNLALRQVKTWATLLGAFCTTAKLEIDLLYKIQVHCYEDAKLMKLFPEIVRALYDQDVLAEDTVLLWFRKGTNTKGRQTFVKSLEPFVKWLEEAEEEE</sequence>
<protein>
    <submittedName>
        <fullName evidence="1">Uncharacterized protein</fullName>
    </submittedName>
</protein>
<dbReference type="Proteomes" id="UP001162992">
    <property type="component" value="Chromosome 3"/>
</dbReference>
<proteinExistence type="predicted"/>
<dbReference type="EMBL" id="CM055094">
    <property type="protein sequence ID" value="KAJ7563074.1"/>
    <property type="molecule type" value="Genomic_DNA"/>
</dbReference>
<name>A0ACC2E996_DIPCM</name>
<gene>
    <name evidence="1" type="ORF">O6H91_03G095900</name>
</gene>
<comment type="caution">
    <text evidence="1">The sequence shown here is derived from an EMBL/GenBank/DDBJ whole genome shotgun (WGS) entry which is preliminary data.</text>
</comment>